<accession>A0A7X6DPZ2</accession>
<gene>
    <name evidence="11 14" type="primary">xerD</name>
    <name evidence="14" type="ORF">MNODULE_09320</name>
</gene>
<feature type="active site" description="O-(3'-phospho-DNA)-tyrosine intermediate" evidence="11">
    <location>
        <position position="275"/>
    </location>
</feature>
<evidence type="ECO:0000256" key="8">
    <source>
        <dbReference type="ARBA" id="ARBA00023125"/>
    </source>
</evidence>
<dbReference type="Proteomes" id="UP000534783">
    <property type="component" value="Unassembled WGS sequence"/>
</dbReference>
<dbReference type="InterPro" id="IPR004107">
    <property type="entry name" value="Integrase_SAM-like_N"/>
</dbReference>
<keyword evidence="5 11" id="KW-0132">Cell division</keyword>
<dbReference type="GO" id="GO:0051301">
    <property type="term" value="P:cell division"/>
    <property type="evidence" value="ECO:0007669"/>
    <property type="project" value="UniProtKB-KW"/>
</dbReference>
<feature type="active site" evidence="11">
    <location>
        <position position="170"/>
    </location>
</feature>
<dbReference type="InterPro" id="IPR013762">
    <property type="entry name" value="Integrase-like_cat_sf"/>
</dbReference>
<dbReference type="NCBIfam" id="TIGR02225">
    <property type="entry name" value="recomb_XerD"/>
    <property type="match status" value="1"/>
</dbReference>
<evidence type="ECO:0000256" key="7">
    <source>
        <dbReference type="ARBA" id="ARBA00022908"/>
    </source>
</evidence>
<dbReference type="InterPro" id="IPR011010">
    <property type="entry name" value="DNA_brk_join_enz"/>
</dbReference>
<dbReference type="InterPro" id="IPR050090">
    <property type="entry name" value="Tyrosine_recombinase_XerCD"/>
</dbReference>
<dbReference type="EMBL" id="VTOW01000002">
    <property type="protein sequence ID" value="NKE70938.1"/>
    <property type="molecule type" value="Genomic_DNA"/>
</dbReference>
<dbReference type="InterPro" id="IPR044068">
    <property type="entry name" value="CB"/>
</dbReference>
<evidence type="ECO:0000256" key="3">
    <source>
        <dbReference type="ARBA" id="ARBA00015810"/>
    </source>
</evidence>
<comment type="similarity">
    <text evidence="2 11">Belongs to the 'phage' integrase family. XerD subfamily.</text>
</comment>
<dbReference type="Pfam" id="PF02899">
    <property type="entry name" value="Phage_int_SAM_1"/>
    <property type="match status" value="1"/>
</dbReference>
<dbReference type="HAMAP" id="MF_01807">
    <property type="entry name" value="Recomb_XerD"/>
    <property type="match status" value="1"/>
</dbReference>
<evidence type="ECO:0000256" key="1">
    <source>
        <dbReference type="ARBA" id="ARBA00004496"/>
    </source>
</evidence>
<keyword evidence="9 11" id="KW-0233">DNA recombination</keyword>
<evidence type="ECO:0000256" key="10">
    <source>
        <dbReference type="ARBA" id="ARBA00023306"/>
    </source>
</evidence>
<dbReference type="InterPro" id="IPR002104">
    <property type="entry name" value="Integrase_catalytic"/>
</dbReference>
<keyword evidence="4 11" id="KW-0963">Cytoplasm</keyword>
<evidence type="ECO:0000256" key="4">
    <source>
        <dbReference type="ARBA" id="ARBA00022490"/>
    </source>
</evidence>
<evidence type="ECO:0000313" key="15">
    <source>
        <dbReference type="Proteomes" id="UP000534783"/>
    </source>
</evidence>
<dbReference type="Gene3D" id="1.10.150.130">
    <property type="match status" value="1"/>
</dbReference>
<comment type="caution">
    <text evidence="14">The sequence shown here is derived from an EMBL/GenBank/DDBJ whole genome shotgun (WGS) entry which is preliminary data.</text>
</comment>
<feature type="active site" evidence="11">
    <location>
        <position position="266"/>
    </location>
</feature>
<dbReference type="HAMAP" id="MF_01808">
    <property type="entry name" value="Recomb_XerC_XerD"/>
    <property type="match status" value="1"/>
</dbReference>
<feature type="domain" description="Tyr recombinase" evidence="12">
    <location>
        <begin position="106"/>
        <end position="288"/>
    </location>
</feature>
<name>A0A7X6DPZ2_9BACT</name>
<evidence type="ECO:0000256" key="6">
    <source>
        <dbReference type="ARBA" id="ARBA00022829"/>
    </source>
</evidence>
<keyword evidence="6 11" id="KW-0159">Chromosome partition</keyword>
<dbReference type="Pfam" id="PF00589">
    <property type="entry name" value="Phage_integrase"/>
    <property type="match status" value="1"/>
</dbReference>
<organism evidence="14 15">
    <name type="scientific">Candidatus Manganitrophus noduliformans</name>
    <dbReference type="NCBI Taxonomy" id="2606439"/>
    <lineage>
        <taxon>Bacteria</taxon>
        <taxon>Pseudomonadati</taxon>
        <taxon>Nitrospirota</taxon>
        <taxon>Nitrospiria</taxon>
        <taxon>Candidatus Troglogloeales</taxon>
        <taxon>Candidatus Manganitrophaceae</taxon>
        <taxon>Candidatus Manganitrophus</taxon>
    </lineage>
</organism>
<dbReference type="PROSITE" id="PS51900">
    <property type="entry name" value="CB"/>
    <property type="match status" value="1"/>
</dbReference>
<evidence type="ECO:0000313" key="14">
    <source>
        <dbReference type="EMBL" id="NKE70938.1"/>
    </source>
</evidence>
<dbReference type="PROSITE" id="PS51898">
    <property type="entry name" value="TYR_RECOMBINASE"/>
    <property type="match status" value="1"/>
</dbReference>
<comment type="subunit">
    <text evidence="11">Forms a cyclic heterotetrameric complex composed of two molecules of XerC and two molecules of XerD.</text>
</comment>
<reference evidence="14 15" key="1">
    <citation type="journal article" date="2020" name="Nature">
        <title>Bacterial chemolithoautotrophy via manganese oxidation.</title>
        <authorList>
            <person name="Yu H."/>
            <person name="Leadbetter J.R."/>
        </authorList>
    </citation>
    <scope>NUCLEOTIDE SEQUENCE [LARGE SCALE GENOMIC DNA]</scope>
    <source>
        <strain evidence="14 15">Mn-1</strain>
    </source>
</reference>
<sequence length="294" mass="33068">MDTLIDRFLNHLSVEKGLSPNTLSAYAQDLQKLVEFVEQKGISGPDRIERKEILLFLSDLKRRALAAASTARILSTLRTFFQFLITEGVLQQDPFAHIHSPRQAFRLPKVLHPTEVEALLNLPKGDNPIGLRNDAMIELLYATGLRVSELVSLPMGAINLEAGYLIAYGKGSKERLVPIGKCAREKLSRYLIARPLLLKTKTTAFLFINRSGKGISRQAFWMQLKETARKAGIRRSITPHMLRHSFASHLLEGGADLRSVQMLLGHADISTTQIYTHVAREHLKRTHQKTHPRG</sequence>
<evidence type="ECO:0000256" key="2">
    <source>
        <dbReference type="ARBA" id="ARBA00010450"/>
    </source>
</evidence>
<dbReference type="PANTHER" id="PTHR30349">
    <property type="entry name" value="PHAGE INTEGRASE-RELATED"/>
    <property type="match status" value="1"/>
</dbReference>
<dbReference type="GO" id="GO:0003677">
    <property type="term" value="F:DNA binding"/>
    <property type="evidence" value="ECO:0007669"/>
    <property type="project" value="UniProtKB-UniRule"/>
</dbReference>
<evidence type="ECO:0000259" key="13">
    <source>
        <dbReference type="PROSITE" id="PS51900"/>
    </source>
</evidence>
<dbReference type="AlphaFoldDB" id="A0A7X6DPZ2"/>
<proteinExistence type="inferred from homology"/>
<feature type="active site" evidence="11">
    <location>
        <position position="240"/>
    </location>
</feature>
<keyword evidence="10 11" id="KW-0131">Cell cycle</keyword>
<comment type="function">
    <text evidence="11">Site-specific tyrosine recombinase, which acts by catalyzing the cutting and rejoining of the recombining DNA molecules. The XerC-XerD complex is essential to convert dimers of the bacterial chromosome into monomers to permit their segregation at cell division. It also contributes to the segregational stability of plasmids.</text>
</comment>
<dbReference type="SUPFAM" id="SSF56349">
    <property type="entry name" value="DNA breaking-rejoining enzymes"/>
    <property type="match status" value="1"/>
</dbReference>
<dbReference type="InterPro" id="IPR023009">
    <property type="entry name" value="Tyrosine_recombinase_XerC/XerD"/>
</dbReference>
<keyword evidence="7 11" id="KW-0229">DNA integration</keyword>
<dbReference type="GO" id="GO:0007059">
    <property type="term" value="P:chromosome segregation"/>
    <property type="evidence" value="ECO:0007669"/>
    <property type="project" value="UniProtKB-UniRule"/>
</dbReference>
<dbReference type="CDD" id="cd00798">
    <property type="entry name" value="INT_XerDC_C"/>
    <property type="match status" value="1"/>
</dbReference>
<dbReference type="PANTHER" id="PTHR30349:SF81">
    <property type="entry name" value="TYROSINE RECOMBINASE XERC"/>
    <property type="match status" value="1"/>
</dbReference>
<dbReference type="GO" id="GO:0006313">
    <property type="term" value="P:DNA transposition"/>
    <property type="evidence" value="ECO:0007669"/>
    <property type="project" value="UniProtKB-UniRule"/>
</dbReference>
<dbReference type="RefSeq" id="WP_168059285.1">
    <property type="nucleotide sequence ID" value="NZ_VTOW01000002.1"/>
</dbReference>
<feature type="active site" evidence="11">
    <location>
        <position position="146"/>
    </location>
</feature>
<comment type="subcellular location">
    <subcellularLocation>
        <location evidence="1 11">Cytoplasm</location>
    </subcellularLocation>
</comment>
<dbReference type="GO" id="GO:0009037">
    <property type="term" value="F:tyrosine-based site-specific recombinase activity"/>
    <property type="evidence" value="ECO:0007669"/>
    <property type="project" value="UniProtKB-UniRule"/>
</dbReference>
<keyword evidence="8 11" id="KW-0238">DNA-binding</keyword>
<feature type="domain" description="Core-binding (CB)" evidence="13">
    <location>
        <begin position="1"/>
        <end position="85"/>
    </location>
</feature>
<protein>
    <recommendedName>
        <fullName evidence="3 11">Tyrosine recombinase XerD</fullName>
    </recommendedName>
</protein>
<dbReference type="Gene3D" id="1.10.443.10">
    <property type="entry name" value="Intergrase catalytic core"/>
    <property type="match status" value="1"/>
</dbReference>
<evidence type="ECO:0000256" key="9">
    <source>
        <dbReference type="ARBA" id="ARBA00023172"/>
    </source>
</evidence>
<keyword evidence="15" id="KW-1185">Reference proteome</keyword>
<evidence type="ECO:0000256" key="5">
    <source>
        <dbReference type="ARBA" id="ARBA00022618"/>
    </source>
</evidence>
<evidence type="ECO:0000256" key="11">
    <source>
        <dbReference type="HAMAP-Rule" id="MF_01807"/>
    </source>
</evidence>
<dbReference type="InterPro" id="IPR011932">
    <property type="entry name" value="Recomb_XerD"/>
</dbReference>
<dbReference type="InterPro" id="IPR010998">
    <property type="entry name" value="Integrase_recombinase_N"/>
</dbReference>
<dbReference type="NCBIfam" id="NF001399">
    <property type="entry name" value="PRK00283.1"/>
    <property type="match status" value="1"/>
</dbReference>
<dbReference type="NCBIfam" id="NF040815">
    <property type="entry name" value="recomb_XerA_Arch"/>
    <property type="match status" value="1"/>
</dbReference>
<feature type="active site" evidence="11">
    <location>
        <position position="243"/>
    </location>
</feature>
<evidence type="ECO:0000259" key="12">
    <source>
        <dbReference type="PROSITE" id="PS51898"/>
    </source>
</evidence>
<dbReference type="GO" id="GO:0005737">
    <property type="term" value="C:cytoplasm"/>
    <property type="evidence" value="ECO:0007669"/>
    <property type="project" value="UniProtKB-SubCell"/>
</dbReference>